<dbReference type="SMART" id="SM00388">
    <property type="entry name" value="HisKA"/>
    <property type="match status" value="1"/>
</dbReference>
<dbReference type="SUPFAM" id="SSF47384">
    <property type="entry name" value="Homodimeric domain of signal transducing histidine kinase"/>
    <property type="match status" value="1"/>
</dbReference>
<feature type="domain" description="Response regulatory" evidence="9">
    <location>
        <begin position="449"/>
        <end position="565"/>
    </location>
</feature>
<dbReference type="InterPro" id="IPR036097">
    <property type="entry name" value="HisK_dim/P_sf"/>
</dbReference>
<dbReference type="OrthoDB" id="9764438at2"/>
<evidence type="ECO:0000256" key="4">
    <source>
        <dbReference type="ARBA" id="ARBA00022679"/>
    </source>
</evidence>
<dbReference type="PROSITE" id="PS50110">
    <property type="entry name" value="RESPONSE_REGULATORY"/>
    <property type="match status" value="1"/>
</dbReference>
<dbReference type="RefSeq" id="WP_142942352.1">
    <property type="nucleotide sequence ID" value="NZ_VIKR01000003.1"/>
</dbReference>
<dbReference type="Pfam" id="PF02518">
    <property type="entry name" value="HATPase_c"/>
    <property type="match status" value="1"/>
</dbReference>
<evidence type="ECO:0000256" key="1">
    <source>
        <dbReference type="ARBA" id="ARBA00000085"/>
    </source>
</evidence>
<keyword evidence="3 6" id="KW-0597">Phosphoprotein</keyword>
<evidence type="ECO:0000313" key="12">
    <source>
        <dbReference type="Proteomes" id="UP000317839"/>
    </source>
</evidence>
<dbReference type="SMART" id="SM00387">
    <property type="entry name" value="HATPase_c"/>
    <property type="match status" value="1"/>
</dbReference>
<keyword evidence="4" id="KW-0808">Transferase</keyword>
<dbReference type="SUPFAM" id="SSF55874">
    <property type="entry name" value="ATPase domain of HSP90 chaperone/DNA topoisomerase II/histidine kinase"/>
    <property type="match status" value="1"/>
</dbReference>
<comment type="catalytic activity">
    <reaction evidence="1">
        <text>ATP + protein L-histidine = ADP + protein N-phospho-L-histidine.</text>
        <dbReference type="EC" id="2.7.13.3"/>
    </reaction>
</comment>
<organism evidence="11 12">
    <name type="scientific">Aliikangiella marina</name>
    <dbReference type="NCBI Taxonomy" id="1712262"/>
    <lineage>
        <taxon>Bacteria</taxon>
        <taxon>Pseudomonadati</taxon>
        <taxon>Pseudomonadota</taxon>
        <taxon>Gammaproteobacteria</taxon>
        <taxon>Oceanospirillales</taxon>
        <taxon>Pleioneaceae</taxon>
        <taxon>Aliikangiella</taxon>
    </lineage>
</organism>
<feature type="domain" description="PAS" evidence="10">
    <location>
        <begin position="42"/>
        <end position="79"/>
    </location>
</feature>
<dbReference type="SMART" id="SM00448">
    <property type="entry name" value="REC"/>
    <property type="match status" value="1"/>
</dbReference>
<dbReference type="InterPro" id="IPR003661">
    <property type="entry name" value="HisK_dim/P_dom"/>
</dbReference>
<dbReference type="EC" id="2.7.13.3" evidence="2"/>
<dbReference type="Gene3D" id="1.10.287.130">
    <property type="match status" value="1"/>
</dbReference>
<proteinExistence type="predicted"/>
<feature type="modified residue" description="4-aspartylphosphate" evidence="6">
    <location>
        <position position="500"/>
    </location>
</feature>
<evidence type="ECO:0000256" key="6">
    <source>
        <dbReference type="PROSITE-ProRule" id="PRU00169"/>
    </source>
</evidence>
<keyword evidence="12" id="KW-1185">Reference proteome</keyword>
<name>A0A545T8U7_9GAMM</name>
<feature type="coiled-coil region" evidence="7">
    <location>
        <begin position="156"/>
        <end position="204"/>
    </location>
</feature>
<evidence type="ECO:0000256" key="5">
    <source>
        <dbReference type="ARBA" id="ARBA00022777"/>
    </source>
</evidence>
<dbReference type="CDD" id="cd00082">
    <property type="entry name" value="HisKA"/>
    <property type="match status" value="1"/>
</dbReference>
<dbReference type="InterPro" id="IPR001789">
    <property type="entry name" value="Sig_transdc_resp-reg_receiver"/>
</dbReference>
<gene>
    <name evidence="11" type="ORF">FLL45_12275</name>
</gene>
<keyword evidence="7" id="KW-0175">Coiled coil</keyword>
<dbReference type="Pfam" id="PF00512">
    <property type="entry name" value="HisKA"/>
    <property type="match status" value="1"/>
</dbReference>
<dbReference type="InterPro" id="IPR003594">
    <property type="entry name" value="HATPase_dom"/>
</dbReference>
<dbReference type="InterPro" id="IPR004358">
    <property type="entry name" value="Sig_transdc_His_kin-like_C"/>
</dbReference>
<dbReference type="SUPFAM" id="SSF52172">
    <property type="entry name" value="CheY-like"/>
    <property type="match status" value="1"/>
</dbReference>
<dbReference type="EMBL" id="VIKR01000003">
    <property type="protein sequence ID" value="TQV73644.1"/>
    <property type="molecule type" value="Genomic_DNA"/>
</dbReference>
<protein>
    <recommendedName>
        <fullName evidence="2">histidine kinase</fullName>
        <ecNumber evidence="2">2.7.13.3</ecNumber>
    </recommendedName>
</protein>
<evidence type="ECO:0000256" key="7">
    <source>
        <dbReference type="SAM" id="Coils"/>
    </source>
</evidence>
<dbReference type="PRINTS" id="PR00344">
    <property type="entry name" value="BCTRLSENSOR"/>
</dbReference>
<evidence type="ECO:0000259" key="9">
    <source>
        <dbReference type="PROSITE" id="PS50110"/>
    </source>
</evidence>
<evidence type="ECO:0000259" key="10">
    <source>
        <dbReference type="PROSITE" id="PS50112"/>
    </source>
</evidence>
<sequence length="567" mass="63385">MQAIIGATSTRLVFESLESNKPVSFEDVANMIDEAADVLLFNRELLQSAIENVSHGISVVDKEQKLVAWNSQYRKLFNYPEGLLRVGRPIEDLIRFNAEQGKVKFSDINNAITKRLDFMRKGSPHVYERQLADGIVLEMRGNPIPGGGFVTSFIDITQFREQQRELEKINLELEERVSLRTEELEALNKRLLEAKSMAESANQSKTRFLAAASHDVLQPLNAASLFSATLFEKVADESNKQLTLKIQQALHSAEQLLKDLIDISKLDSGNIAPSVTTFSVNELMQQLSQEFSVLANDKAIKLKTVYCSKFIKTDRTMLRRVLQNLLSNAINHSQSRAILFGVRRNGPRLNIHVIDTGKGIAKDQQDEIFKEFVQVDSDKQVVEGHGLGLAIVTRILNILKLPLTLKSSLNQGANFSISVPIADSLEVCELPQTVLLPQTTSTESNSNRLIICIDNEQTIIEGMESLLSNWGYTNIKTSTDGNFDSDPDFTVDNIALILADYHLENSTGVEVIKHLRANAKREIPAVIITADQTDSVKQETQENGLYILHKPIKPLSLRTLLNRLLKA</sequence>
<feature type="domain" description="Histidine kinase" evidence="8">
    <location>
        <begin position="211"/>
        <end position="423"/>
    </location>
</feature>
<dbReference type="PROSITE" id="PS50109">
    <property type="entry name" value="HIS_KIN"/>
    <property type="match status" value="1"/>
</dbReference>
<dbReference type="Pfam" id="PF12860">
    <property type="entry name" value="PAS_7"/>
    <property type="match status" value="1"/>
</dbReference>
<reference evidence="11 12" key="1">
    <citation type="submission" date="2019-06" db="EMBL/GenBank/DDBJ databases">
        <title>Draft genome of Aliikangiella marina GYP-15.</title>
        <authorList>
            <person name="Wang G."/>
        </authorList>
    </citation>
    <scope>NUCLEOTIDE SEQUENCE [LARGE SCALE GENOMIC DNA]</scope>
    <source>
        <strain evidence="11 12">GYP-15</strain>
    </source>
</reference>
<dbReference type="GO" id="GO:0000155">
    <property type="term" value="F:phosphorelay sensor kinase activity"/>
    <property type="evidence" value="ECO:0007669"/>
    <property type="project" value="InterPro"/>
</dbReference>
<dbReference type="InterPro" id="IPR005467">
    <property type="entry name" value="His_kinase_dom"/>
</dbReference>
<dbReference type="CDD" id="cd00075">
    <property type="entry name" value="HATPase"/>
    <property type="match status" value="1"/>
</dbReference>
<dbReference type="Pfam" id="PF00072">
    <property type="entry name" value="Response_reg"/>
    <property type="match status" value="1"/>
</dbReference>
<dbReference type="Gene3D" id="3.30.565.10">
    <property type="entry name" value="Histidine kinase-like ATPase, C-terminal domain"/>
    <property type="match status" value="1"/>
</dbReference>
<dbReference type="AlphaFoldDB" id="A0A545T8U7"/>
<dbReference type="GO" id="GO:0005886">
    <property type="term" value="C:plasma membrane"/>
    <property type="evidence" value="ECO:0007669"/>
    <property type="project" value="TreeGrafter"/>
</dbReference>
<dbReference type="InterPro" id="IPR035965">
    <property type="entry name" value="PAS-like_dom_sf"/>
</dbReference>
<dbReference type="GO" id="GO:0009927">
    <property type="term" value="F:histidine phosphotransfer kinase activity"/>
    <property type="evidence" value="ECO:0007669"/>
    <property type="project" value="TreeGrafter"/>
</dbReference>
<dbReference type="Gene3D" id="3.30.450.20">
    <property type="entry name" value="PAS domain"/>
    <property type="match status" value="1"/>
</dbReference>
<dbReference type="PANTHER" id="PTHR43047">
    <property type="entry name" value="TWO-COMPONENT HISTIDINE PROTEIN KINASE"/>
    <property type="match status" value="1"/>
</dbReference>
<dbReference type="Gene3D" id="3.40.50.2300">
    <property type="match status" value="1"/>
</dbReference>
<evidence type="ECO:0000259" key="8">
    <source>
        <dbReference type="PROSITE" id="PS50109"/>
    </source>
</evidence>
<dbReference type="PROSITE" id="PS50112">
    <property type="entry name" value="PAS"/>
    <property type="match status" value="1"/>
</dbReference>
<dbReference type="SUPFAM" id="SSF55785">
    <property type="entry name" value="PYP-like sensor domain (PAS domain)"/>
    <property type="match status" value="1"/>
</dbReference>
<keyword evidence="5" id="KW-0418">Kinase</keyword>
<accession>A0A545T8U7</accession>
<dbReference type="InterPro" id="IPR011006">
    <property type="entry name" value="CheY-like_superfamily"/>
</dbReference>
<dbReference type="InterPro" id="IPR000014">
    <property type="entry name" value="PAS"/>
</dbReference>
<dbReference type="Proteomes" id="UP000317839">
    <property type="component" value="Unassembled WGS sequence"/>
</dbReference>
<comment type="caution">
    <text evidence="11">The sequence shown here is derived from an EMBL/GenBank/DDBJ whole genome shotgun (WGS) entry which is preliminary data.</text>
</comment>
<evidence type="ECO:0000313" key="11">
    <source>
        <dbReference type="EMBL" id="TQV73644.1"/>
    </source>
</evidence>
<dbReference type="FunFam" id="1.10.287.130:FF:000063">
    <property type="entry name" value="Hybrid sensor histidine kinase/response regulator"/>
    <property type="match status" value="1"/>
</dbReference>
<evidence type="ECO:0000256" key="2">
    <source>
        <dbReference type="ARBA" id="ARBA00012438"/>
    </source>
</evidence>
<evidence type="ECO:0000256" key="3">
    <source>
        <dbReference type="ARBA" id="ARBA00022553"/>
    </source>
</evidence>
<dbReference type="InterPro" id="IPR036890">
    <property type="entry name" value="HATPase_C_sf"/>
</dbReference>
<dbReference type="PANTHER" id="PTHR43047:SF9">
    <property type="entry name" value="HISTIDINE KINASE"/>
    <property type="match status" value="1"/>
</dbReference>